<dbReference type="OrthoDB" id="8189655at2759"/>
<evidence type="ECO:0000313" key="1">
    <source>
        <dbReference type="EMBL" id="GBN35465.1"/>
    </source>
</evidence>
<evidence type="ECO:0008006" key="3">
    <source>
        <dbReference type="Google" id="ProtNLM"/>
    </source>
</evidence>
<gene>
    <name evidence="1" type="ORF">AVEN_185695_1</name>
</gene>
<organism evidence="1 2">
    <name type="scientific">Araneus ventricosus</name>
    <name type="common">Orbweaver spider</name>
    <name type="synonym">Epeira ventricosa</name>
    <dbReference type="NCBI Taxonomy" id="182803"/>
    <lineage>
        <taxon>Eukaryota</taxon>
        <taxon>Metazoa</taxon>
        <taxon>Ecdysozoa</taxon>
        <taxon>Arthropoda</taxon>
        <taxon>Chelicerata</taxon>
        <taxon>Arachnida</taxon>
        <taxon>Araneae</taxon>
        <taxon>Araneomorphae</taxon>
        <taxon>Entelegynae</taxon>
        <taxon>Araneoidea</taxon>
        <taxon>Araneidae</taxon>
        <taxon>Araneus</taxon>
    </lineage>
</organism>
<protein>
    <recommendedName>
        <fullName evidence="3">Transposase Tc1-like domain-containing protein</fullName>
    </recommendedName>
</protein>
<dbReference type="EMBL" id="BGPR01008700">
    <property type="protein sequence ID" value="GBN35465.1"/>
    <property type="molecule type" value="Genomic_DNA"/>
</dbReference>
<proteinExistence type="predicted"/>
<accession>A0A4Y2N7W4</accession>
<reference evidence="1 2" key="1">
    <citation type="journal article" date="2019" name="Sci. Rep.">
        <title>Orb-weaving spider Araneus ventricosus genome elucidates the spidroin gene catalogue.</title>
        <authorList>
            <person name="Kono N."/>
            <person name="Nakamura H."/>
            <person name="Ohtoshi R."/>
            <person name="Moran D.A.P."/>
            <person name="Shinohara A."/>
            <person name="Yoshida Y."/>
            <person name="Fujiwara M."/>
            <person name="Mori M."/>
            <person name="Tomita M."/>
            <person name="Arakawa K."/>
        </authorList>
    </citation>
    <scope>NUCLEOTIDE SEQUENCE [LARGE SCALE GENOMIC DNA]</scope>
</reference>
<comment type="caution">
    <text evidence="1">The sequence shown here is derived from an EMBL/GenBank/DDBJ whole genome shotgun (WGS) entry which is preliminary data.</text>
</comment>
<keyword evidence="2" id="KW-1185">Reference proteome</keyword>
<dbReference type="AlphaFoldDB" id="A0A4Y2N7W4"/>
<dbReference type="Proteomes" id="UP000499080">
    <property type="component" value="Unassembled WGS sequence"/>
</dbReference>
<sequence length="98" mass="11436">MLLKFIAVRKRCTESSVLHGAPYSGCVSVMRWDKLIQQNRRIITREISVELSISKETVHHINYKKGCGKVCAQWVPKYLREKQKTARMCVCLTQQFLH</sequence>
<name>A0A4Y2N7W4_ARAVE</name>
<evidence type="ECO:0000313" key="2">
    <source>
        <dbReference type="Proteomes" id="UP000499080"/>
    </source>
</evidence>